<dbReference type="AlphaFoldDB" id="E1R1U9"/>
<evidence type="ECO:0000259" key="2">
    <source>
        <dbReference type="Pfam" id="PF04773"/>
    </source>
</evidence>
<name>E1R1U9_SEDSS</name>
<dbReference type="InterPro" id="IPR006860">
    <property type="entry name" value="FecR"/>
</dbReference>
<dbReference type="Pfam" id="PF04773">
    <property type="entry name" value="FecR"/>
    <property type="match status" value="1"/>
</dbReference>
<evidence type="ECO:0000313" key="3">
    <source>
        <dbReference type="EMBL" id="ADK81475.1"/>
    </source>
</evidence>
<dbReference type="Proteomes" id="UP000002318">
    <property type="component" value="Chromosome"/>
</dbReference>
<evidence type="ECO:0000313" key="4">
    <source>
        <dbReference type="Proteomes" id="UP000002318"/>
    </source>
</evidence>
<feature type="region of interest" description="Disordered" evidence="1">
    <location>
        <begin position="213"/>
        <end position="263"/>
    </location>
</feature>
<keyword evidence="4" id="KW-1185">Reference proteome</keyword>
<dbReference type="HOGENOM" id="CLU_380781_0_0_12"/>
<reference evidence="3 4" key="1">
    <citation type="journal article" date="2010" name="Stand. Genomic Sci.">
        <title>Complete genome sequence of Spirochaeta smaragdinae type strain (SEBR 4228).</title>
        <authorList>
            <person name="Mavromatis K."/>
            <person name="Yasawong M."/>
            <person name="Chertkov O."/>
            <person name="Lapidus A."/>
            <person name="Lucas S."/>
            <person name="Nolan M."/>
            <person name="Del Rio T.G."/>
            <person name="Tice H."/>
            <person name="Cheng J.F."/>
            <person name="Pitluck S."/>
            <person name="Liolios K."/>
            <person name="Ivanova N."/>
            <person name="Tapia R."/>
            <person name="Han C."/>
            <person name="Bruce D."/>
            <person name="Goodwin L."/>
            <person name="Pati A."/>
            <person name="Chen A."/>
            <person name="Palaniappan K."/>
            <person name="Land M."/>
            <person name="Hauser L."/>
            <person name="Chang Y.J."/>
            <person name="Jeffries C.D."/>
            <person name="Detter J.C."/>
            <person name="Rohde M."/>
            <person name="Brambilla E."/>
            <person name="Spring S."/>
            <person name="Goker M."/>
            <person name="Sikorski J."/>
            <person name="Woyke T."/>
            <person name="Bristow J."/>
            <person name="Eisen J.A."/>
            <person name="Markowitz V."/>
            <person name="Hugenholtz P."/>
            <person name="Klenk H.P."/>
            <person name="Kyrpides N.C."/>
        </authorList>
    </citation>
    <scope>NUCLEOTIDE SEQUENCE [LARGE SCALE GENOMIC DNA]</scope>
    <source>
        <strain evidence="4">DSM 11293 / JCM 15392 / SEBR 4228</strain>
    </source>
</reference>
<dbReference type="eggNOG" id="COG4254">
    <property type="taxonomic scope" value="Bacteria"/>
</dbReference>
<dbReference type="EMBL" id="CP002116">
    <property type="protein sequence ID" value="ADK81475.1"/>
    <property type="molecule type" value="Genomic_DNA"/>
</dbReference>
<feature type="domain" description="FecR protein" evidence="2">
    <location>
        <begin position="66"/>
        <end position="162"/>
    </location>
</feature>
<dbReference type="PANTHER" id="PTHR38731">
    <property type="entry name" value="LIPL45-RELATED LIPOPROTEIN-RELATED"/>
    <property type="match status" value="1"/>
</dbReference>
<protein>
    <recommendedName>
        <fullName evidence="2">FecR protein domain-containing protein</fullName>
    </recommendedName>
</protein>
<organism evidence="3 4">
    <name type="scientific">Sediminispirochaeta smaragdinae (strain DSM 11293 / JCM 15392 / SEBR 4228)</name>
    <name type="common">Spirochaeta smaragdinae</name>
    <dbReference type="NCBI Taxonomy" id="573413"/>
    <lineage>
        <taxon>Bacteria</taxon>
        <taxon>Pseudomonadati</taxon>
        <taxon>Spirochaetota</taxon>
        <taxon>Spirochaetia</taxon>
        <taxon>Spirochaetales</taxon>
        <taxon>Spirochaetaceae</taxon>
        <taxon>Sediminispirochaeta</taxon>
    </lineage>
</organism>
<dbReference type="RefSeq" id="WP_013254938.1">
    <property type="nucleotide sequence ID" value="NC_014364.1"/>
</dbReference>
<dbReference type="STRING" id="573413.Spirs_2360"/>
<dbReference type="KEGG" id="ssm:Spirs_2360"/>
<sequence>MRKAVAIRIIPVILLLLFLSSTAFGQYGEPKAIIAYAADEFELEVVDAGGNILTNVTIGTQLSEGDTIRTNGTVAELSLDPNGSIIKLAPNTVFTIKQFQRSDDTVNDFHMVAGKLRTIAARGSLTNRYRLSTPSAVCGVRGTDFGLISVPGSEERAFVVDGLIDYTNNVGQTISLASGEIADALAATFEAIQASQQQMQDLLSDMVFEQLDPNLVPGHTPQVEEQPPAEEEQQTEAPAEEPQAQSTPPEEAESPPLAEEAVKEAPVLPETATAAESGKAKGDGALGKLGNILGLQIGTVTIDGLTYSKAVLQPVFELGKLKAALYLPIIYTNDLFDSDDWYRPRGNNEWSFGTDQDWEDDPLDAAGDLFSDIFLKIRYVEYGDNRDPFYLRLGNLRTMTIGHGILMKDYANDFDFPAIRRIGFNTGIQGNKIGLEAVVNDLSKPEIFGGRLVLRPFGKAFPLGFGFSGIIDVDPDSITDPLTAPTDMPSDIMISAAAVDLELPVIQKSALSIVLYGDMAAMVPIIDGNFEFDAVWEDGASSISGLRNYGVDSGLFGNIIFLDYRLSYRYYDGVFHPTLFGPNYERLRGIYAVEAYNYLQDPSSSDYDRSVMGIYGEAGATLFQAFRIEASYFGPWSPDGGEVEEDEMSLTLSILPEVIPVLGIYGSVTYSRTKFFPLLAGSSDEDLSLFDAYAAFSGEIVYPAAPTLDIALSVGTAMKYDGQDPVYNDDGTPDMAPSFTLETRIHF</sequence>
<gene>
    <name evidence="3" type="ordered locus">Spirs_2360</name>
</gene>
<evidence type="ECO:0000256" key="1">
    <source>
        <dbReference type="SAM" id="MobiDB-lite"/>
    </source>
</evidence>
<feature type="compositionally biased region" description="Low complexity" evidence="1">
    <location>
        <begin position="235"/>
        <end position="259"/>
    </location>
</feature>
<accession>E1R1U9</accession>
<proteinExistence type="predicted"/>
<dbReference type="OrthoDB" id="344641at2"/>